<proteinExistence type="predicted"/>
<dbReference type="PANTHER" id="PTHR38421:SF1">
    <property type="entry name" value="TRANSMEMBRANE PROTEIN"/>
    <property type="match status" value="1"/>
</dbReference>
<sequence>MVRWTLAGLKKGAIYAVEGILIVLKNPNMRKQRFLKVFIYLCTVSFVLFILTKLLIVIPLQIVKGILWLTSDKASHADQALERANRLIHEVVAYLPLCALLFMQYVYPKPLDDLFMESLRYLDEKNPQRPPYASVLAQKKFEKHFWRDMHAYLIRSWKKLRIGFVLLLLSTIPRVGQFVFPTAGAYTSYRALGRTQAVAVGICFFFLPQRATMELVRALIGMRSLMRELLAPYFIRMNMTHKEKLRWFSGRKDVLFGFSAIAYLMIRIPIVGAVAYGVAQAASAYMLTVVTEPPTLESASQQPTEDKASAEKGASK</sequence>
<evidence type="ECO:0008006" key="5">
    <source>
        <dbReference type="Google" id="ProtNLM"/>
    </source>
</evidence>
<feature type="transmembrane region" description="Helical" evidence="2">
    <location>
        <begin position="191"/>
        <end position="208"/>
    </location>
</feature>
<protein>
    <recommendedName>
        <fullName evidence="5">Transmembrane protein UsgS</fullName>
    </recommendedName>
</protein>
<keyword evidence="2" id="KW-0812">Transmembrane</keyword>
<organism evidence="3 4">
    <name type="scientific">Choanephora cucurbitarum</name>
    <dbReference type="NCBI Taxonomy" id="101091"/>
    <lineage>
        <taxon>Eukaryota</taxon>
        <taxon>Fungi</taxon>
        <taxon>Fungi incertae sedis</taxon>
        <taxon>Mucoromycota</taxon>
        <taxon>Mucoromycotina</taxon>
        <taxon>Mucoromycetes</taxon>
        <taxon>Mucorales</taxon>
        <taxon>Mucorineae</taxon>
        <taxon>Choanephoraceae</taxon>
        <taxon>Choanephoroideae</taxon>
        <taxon>Choanephora</taxon>
    </lineage>
</organism>
<dbReference type="InParanoid" id="A0A1C7NFU0"/>
<dbReference type="Proteomes" id="UP000093000">
    <property type="component" value="Unassembled WGS sequence"/>
</dbReference>
<keyword evidence="4" id="KW-1185">Reference proteome</keyword>
<reference evidence="3 4" key="1">
    <citation type="submission" date="2016-03" db="EMBL/GenBank/DDBJ databases">
        <title>Choanephora cucurbitarum.</title>
        <authorList>
            <person name="Min B."/>
            <person name="Park H."/>
            <person name="Park J.-H."/>
            <person name="Shin H.-D."/>
            <person name="Choi I.-G."/>
        </authorList>
    </citation>
    <scope>NUCLEOTIDE SEQUENCE [LARGE SCALE GENOMIC DNA]</scope>
    <source>
        <strain evidence="3 4">KUS-F28377</strain>
    </source>
</reference>
<keyword evidence="2" id="KW-1133">Transmembrane helix</keyword>
<name>A0A1C7NFU0_9FUNG</name>
<keyword evidence="2" id="KW-0472">Membrane</keyword>
<feature type="transmembrane region" description="Helical" evidence="2">
    <location>
        <begin position="87"/>
        <end position="107"/>
    </location>
</feature>
<dbReference type="EMBL" id="LUGH01000191">
    <property type="protein sequence ID" value="OBZ87888.1"/>
    <property type="molecule type" value="Genomic_DNA"/>
</dbReference>
<evidence type="ECO:0000313" key="4">
    <source>
        <dbReference type="Proteomes" id="UP000093000"/>
    </source>
</evidence>
<evidence type="ECO:0000256" key="1">
    <source>
        <dbReference type="SAM" id="MobiDB-lite"/>
    </source>
</evidence>
<dbReference type="OrthoDB" id="10041630at2759"/>
<dbReference type="AlphaFoldDB" id="A0A1C7NFU0"/>
<feature type="transmembrane region" description="Helical" evidence="2">
    <location>
        <begin position="37"/>
        <end position="67"/>
    </location>
</feature>
<feature type="transmembrane region" description="Helical" evidence="2">
    <location>
        <begin position="255"/>
        <end position="278"/>
    </location>
</feature>
<comment type="caution">
    <text evidence="3">The sequence shown here is derived from an EMBL/GenBank/DDBJ whole genome shotgun (WGS) entry which is preliminary data.</text>
</comment>
<gene>
    <name evidence="3" type="ORF">A0J61_04080</name>
</gene>
<feature type="compositionally biased region" description="Basic and acidic residues" evidence="1">
    <location>
        <begin position="304"/>
        <end position="316"/>
    </location>
</feature>
<dbReference type="PANTHER" id="PTHR38421">
    <property type="entry name" value="TRANSMEMBRANE PROTEIN USGS"/>
    <property type="match status" value="1"/>
</dbReference>
<feature type="transmembrane region" description="Helical" evidence="2">
    <location>
        <begin position="160"/>
        <end position="179"/>
    </location>
</feature>
<feature type="region of interest" description="Disordered" evidence="1">
    <location>
        <begin position="296"/>
        <end position="316"/>
    </location>
</feature>
<accession>A0A1C7NFU0</accession>
<evidence type="ECO:0000313" key="3">
    <source>
        <dbReference type="EMBL" id="OBZ87888.1"/>
    </source>
</evidence>
<evidence type="ECO:0000256" key="2">
    <source>
        <dbReference type="SAM" id="Phobius"/>
    </source>
</evidence>